<protein>
    <submittedName>
        <fullName evidence="2">Uncharacterized protein</fullName>
    </submittedName>
</protein>
<evidence type="ECO:0000313" key="2">
    <source>
        <dbReference type="EMBL" id="CCA76949.1"/>
    </source>
</evidence>
<accession>G4U056</accession>
<sequence>MKKLMMEYHHHQPSCLSMYQTRDGDDKRAAAAKAEAQKQEERQMEKE</sequence>
<reference evidence="2 3" key="1">
    <citation type="journal article" date="2011" name="PLoS Pathog.">
        <title>Endophytic Life Strategies Decoded by Genome and Transcriptome Analyses of the Mutualistic Root Symbiont Piriformospora indica.</title>
        <authorList>
            <person name="Zuccaro A."/>
            <person name="Lahrmann U."/>
            <person name="Guldener U."/>
            <person name="Langen G."/>
            <person name="Pfiffi S."/>
            <person name="Biedenkopf D."/>
            <person name="Wong P."/>
            <person name="Samans B."/>
            <person name="Grimm C."/>
            <person name="Basiewicz M."/>
            <person name="Murat C."/>
            <person name="Martin F."/>
            <person name="Kogel K.H."/>
        </authorList>
    </citation>
    <scope>NUCLEOTIDE SEQUENCE [LARGE SCALE GENOMIC DNA]</scope>
    <source>
        <strain evidence="2 3">DSM 11827</strain>
    </source>
</reference>
<dbReference type="AlphaFoldDB" id="G4U056"/>
<name>G4U056_SERID</name>
<feature type="compositionally biased region" description="Basic and acidic residues" evidence="1">
    <location>
        <begin position="22"/>
        <end position="47"/>
    </location>
</feature>
<organism evidence="2 3">
    <name type="scientific">Serendipita indica (strain DSM 11827)</name>
    <name type="common">Root endophyte fungus</name>
    <name type="synonym">Piriformospora indica</name>
    <dbReference type="NCBI Taxonomy" id="1109443"/>
    <lineage>
        <taxon>Eukaryota</taxon>
        <taxon>Fungi</taxon>
        <taxon>Dikarya</taxon>
        <taxon>Basidiomycota</taxon>
        <taxon>Agaricomycotina</taxon>
        <taxon>Agaricomycetes</taxon>
        <taxon>Sebacinales</taxon>
        <taxon>Serendipitaceae</taxon>
        <taxon>Serendipita</taxon>
    </lineage>
</organism>
<dbReference type="InParanoid" id="G4U056"/>
<gene>
    <name evidence="2" type="ORF">PIIN_10932</name>
</gene>
<dbReference type="EMBL" id="CAFZ01001133">
    <property type="protein sequence ID" value="CCA76949.1"/>
    <property type="molecule type" value="Genomic_DNA"/>
</dbReference>
<comment type="caution">
    <text evidence="2">The sequence shown here is derived from an EMBL/GenBank/DDBJ whole genome shotgun (WGS) entry which is preliminary data.</text>
</comment>
<evidence type="ECO:0000313" key="3">
    <source>
        <dbReference type="Proteomes" id="UP000007148"/>
    </source>
</evidence>
<keyword evidence="3" id="KW-1185">Reference proteome</keyword>
<dbReference type="HOGENOM" id="CLU_3175601_0_0_1"/>
<dbReference type="Proteomes" id="UP000007148">
    <property type="component" value="Unassembled WGS sequence"/>
</dbReference>
<evidence type="ECO:0000256" key="1">
    <source>
        <dbReference type="SAM" id="MobiDB-lite"/>
    </source>
</evidence>
<feature type="region of interest" description="Disordered" evidence="1">
    <location>
        <begin position="17"/>
        <end position="47"/>
    </location>
</feature>
<proteinExistence type="predicted"/>